<evidence type="ECO:0000313" key="2">
    <source>
        <dbReference type="Proteomes" id="UP000603912"/>
    </source>
</evidence>
<reference evidence="1" key="2">
    <citation type="submission" date="2020-09" db="EMBL/GenBank/DDBJ databases">
        <authorList>
            <person name="Sun Q."/>
            <person name="Zhou Y."/>
        </authorList>
    </citation>
    <scope>NUCLEOTIDE SEQUENCE</scope>
    <source>
        <strain evidence="1">CGMCC 1.12214</strain>
    </source>
</reference>
<reference evidence="1" key="1">
    <citation type="journal article" date="2014" name="Int. J. Syst. Evol. Microbiol.">
        <title>Complete genome sequence of Corynebacterium casei LMG S-19264T (=DSM 44701T), isolated from a smear-ripened cheese.</title>
        <authorList>
            <consortium name="US DOE Joint Genome Institute (JGI-PGF)"/>
            <person name="Walter F."/>
            <person name="Albersmeier A."/>
            <person name="Kalinowski J."/>
            <person name="Ruckert C."/>
        </authorList>
    </citation>
    <scope>NUCLEOTIDE SEQUENCE</scope>
    <source>
        <strain evidence="1">CGMCC 1.12214</strain>
    </source>
</reference>
<dbReference type="EMBL" id="BMES01000002">
    <property type="protein sequence ID" value="GGH24577.1"/>
    <property type="molecule type" value="Genomic_DNA"/>
</dbReference>
<keyword evidence="2" id="KW-1185">Reference proteome</keyword>
<organism evidence="1 2">
    <name type="scientific">Alsobacter metallidurans</name>
    <dbReference type="NCBI Taxonomy" id="340221"/>
    <lineage>
        <taxon>Bacteria</taxon>
        <taxon>Pseudomonadati</taxon>
        <taxon>Pseudomonadota</taxon>
        <taxon>Alphaproteobacteria</taxon>
        <taxon>Hyphomicrobiales</taxon>
        <taxon>Alsobacteraceae</taxon>
        <taxon>Alsobacter</taxon>
    </lineage>
</organism>
<gene>
    <name evidence="1" type="ORF">GCM10007036_31080</name>
</gene>
<dbReference type="AlphaFoldDB" id="A0A917MI55"/>
<protein>
    <submittedName>
        <fullName evidence="1">Uncharacterized protein</fullName>
    </submittedName>
</protein>
<sequence length="70" mass="7418">MVRLERLEARRASYVAIVPKATRDAAVAASLASYRTAGGFLASMGPLGGSRHVTVDQQRAAIEAAFRADD</sequence>
<accession>A0A917MI55</accession>
<evidence type="ECO:0000313" key="1">
    <source>
        <dbReference type="EMBL" id="GGH24577.1"/>
    </source>
</evidence>
<proteinExistence type="predicted"/>
<comment type="caution">
    <text evidence="1">The sequence shown here is derived from an EMBL/GenBank/DDBJ whole genome shotgun (WGS) entry which is preliminary data.</text>
</comment>
<dbReference type="Proteomes" id="UP000603912">
    <property type="component" value="Unassembled WGS sequence"/>
</dbReference>
<name>A0A917MI55_9HYPH</name>